<dbReference type="GeneID" id="31773313"/>
<dbReference type="RefSeq" id="WP_015908338.1">
    <property type="nucleotide sequence ID" value="NZ_FUZJ01000001.1"/>
</dbReference>
<organism evidence="1 2">
    <name type="scientific">Caldicellulosiruptor bescii</name>
    <name type="common">Anaerocellum thermophilum</name>
    <dbReference type="NCBI Taxonomy" id="31899"/>
    <lineage>
        <taxon>Bacteria</taxon>
        <taxon>Bacillati</taxon>
        <taxon>Bacillota</taxon>
        <taxon>Bacillota incertae sedis</taxon>
        <taxon>Caldicellulosiruptorales</taxon>
        <taxon>Caldicellulosiruptoraceae</taxon>
        <taxon>Caldicellulosiruptor</taxon>
    </lineage>
</organism>
<keyword evidence="2" id="KW-1185">Reference proteome</keyword>
<gene>
    <name evidence="1" type="ORF">SAMN05216240_1104</name>
</gene>
<dbReference type="EMBL" id="FXXC01000001">
    <property type="protein sequence ID" value="SMR92601.1"/>
    <property type="molecule type" value="Genomic_DNA"/>
</dbReference>
<evidence type="ECO:0000313" key="1">
    <source>
        <dbReference type="EMBL" id="SMR92601.1"/>
    </source>
</evidence>
<reference evidence="1 2" key="1">
    <citation type="submission" date="2017-05" db="EMBL/GenBank/DDBJ databases">
        <authorList>
            <person name="Varghese N."/>
            <person name="Submissions S."/>
        </authorList>
    </citation>
    <scope>NUCLEOTIDE SEQUENCE [LARGE SCALE GENOMIC DNA]</scope>
    <source>
        <strain evidence="1 2">MACB1020</strain>
    </source>
</reference>
<proteinExistence type="predicted"/>
<name>A0ABY1S7A0_CALBS</name>
<dbReference type="Proteomes" id="UP000196803">
    <property type="component" value="Unassembled WGS sequence"/>
</dbReference>
<accession>A0ABY1S7A0</accession>
<protein>
    <submittedName>
        <fullName evidence="1">Uncharacterized protein</fullName>
    </submittedName>
</protein>
<sequence>MILLRNVSYNYIIYNQGHKIGRQFINLKFQNDQHIFFDSKIETLLGIEETRLIINGNNYLPLSAHTKKEYGQDKKIINITYTTPGKILVEENYYKEKCLWFTGKVYDKLQILFLLKNLYENLTSCNMKRLYIFIPEMFTIGQIIVKTSSANNCKFLKYYLWQPYYTICEYSKDDYSLIYYTDGKTVIERVS</sequence>
<evidence type="ECO:0000313" key="2">
    <source>
        <dbReference type="Proteomes" id="UP000196803"/>
    </source>
</evidence>
<comment type="caution">
    <text evidence="1">The sequence shown here is derived from an EMBL/GenBank/DDBJ whole genome shotgun (WGS) entry which is preliminary data.</text>
</comment>